<reference evidence="3 4" key="1">
    <citation type="submission" date="2021-03" db="EMBL/GenBank/DDBJ databases">
        <title>Antimicrobial resistance genes in bacteria isolated from Japanese honey, and their potential for conferring macrolide and lincosamide resistance in the American foulbrood pathogen Paenibacillus larvae.</title>
        <authorList>
            <person name="Okamoto M."/>
            <person name="Kumagai M."/>
            <person name="Kanamori H."/>
            <person name="Takamatsu D."/>
        </authorList>
    </citation>
    <scope>NUCLEOTIDE SEQUENCE [LARGE SCALE GENOMIC DNA]</scope>
    <source>
        <strain evidence="3 4">J21TS3</strain>
    </source>
</reference>
<feature type="transmembrane region" description="Helical" evidence="1">
    <location>
        <begin position="41"/>
        <end position="59"/>
    </location>
</feature>
<feature type="transmembrane region" description="Helical" evidence="1">
    <location>
        <begin position="144"/>
        <end position="163"/>
    </location>
</feature>
<keyword evidence="1" id="KW-0812">Transmembrane</keyword>
<dbReference type="Pfam" id="PF01841">
    <property type="entry name" value="Transglut_core"/>
    <property type="match status" value="1"/>
</dbReference>
<feature type="transmembrane region" description="Helical" evidence="1">
    <location>
        <begin position="611"/>
        <end position="642"/>
    </location>
</feature>
<keyword evidence="1" id="KW-1133">Transmembrane helix</keyword>
<dbReference type="Gene3D" id="3.10.620.30">
    <property type="match status" value="1"/>
</dbReference>
<dbReference type="RefSeq" id="WP_212950103.1">
    <property type="nucleotide sequence ID" value="NZ_BORW01000011.1"/>
</dbReference>
<dbReference type="SMART" id="SM00460">
    <property type="entry name" value="TGc"/>
    <property type="match status" value="1"/>
</dbReference>
<dbReference type="PANTHER" id="PTHR42736:SF1">
    <property type="entry name" value="PROTEIN-GLUTAMINE GAMMA-GLUTAMYLTRANSFERASE"/>
    <property type="match status" value="1"/>
</dbReference>
<dbReference type="InterPro" id="IPR002931">
    <property type="entry name" value="Transglutaminase-like"/>
</dbReference>
<protein>
    <recommendedName>
        <fullName evidence="2">Transglutaminase-like domain-containing protein</fullName>
    </recommendedName>
</protein>
<feature type="transmembrane region" description="Helical" evidence="1">
    <location>
        <begin position="207"/>
        <end position="225"/>
    </location>
</feature>
<feature type="domain" description="Transglutaminase-like" evidence="2">
    <location>
        <begin position="492"/>
        <end position="564"/>
    </location>
</feature>
<evidence type="ECO:0000259" key="2">
    <source>
        <dbReference type="SMART" id="SM00460"/>
    </source>
</evidence>
<sequence>METGKDPLWFRLGISALLMGLFMEWIVPLQPLDVLSVSREWFGVMYGFTAMLLLLGAFCPRLPLLAPLYGLCTLLFWADVIAKSGEKAGLASMLSVLRQDAEQLAATGRFSALSQDARMLVLMVGWALLVYSVQSLALLRSSILLFAGATLLYLFCLETLLGLSVYGDVIRTSALVLLLQGMVHFSRLRERSLPGSRRMAKPEYGRWGGSLAAVVLTVVAGSWMLGSLAEPKPAAGFSLQQAANRLANWVQSEYGAKEAAAMTGYNLSGEEEDMGLPLQQSSRIYFTAQTPVPTYWRGETFSEYNGRKWSEPDADVKTGYAPGVIAEQGGDASAGLATITQHVSFEQPLRQSFPLFGGGRVAEIVDMRLSPGGSALPAAIERNVGAGTVKVVLGGGQTQIEGYTVKVAIPDKNPERLKRESGPDPLAVRERYLQLPEELPQRVRDLAKEMTAGAGSRYDRVQAVLNYLKEHEKYTLDTRVPPAGTDFVDDFLFETRAGYCNHFSTAMAVLLRSEGIPARYVKGFAPGKQEVGQEGTYLVSEGDAHSWVEVYFPESGWIPFDPTPGIALTGGASETASAFRPAAAGGHVLKALAGTAVDGLRSTLAFMLRHAAWFAVGAALAGALALAVVRALPWLGLLPLWLRLYATRRRFPGRDELIQSARPVWRALARRFGAAPAGCTVREYIRSLPVEQDEIRKMLYDFAADWEMIAYDEGPMERGRCTDFLRRCLWISKKVA</sequence>
<organism evidence="3 4">
    <name type="scientific">Paenibacillus cookii</name>
    <dbReference type="NCBI Taxonomy" id="157839"/>
    <lineage>
        <taxon>Bacteria</taxon>
        <taxon>Bacillati</taxon>
        <taxon>Bacillota</taxon>
        <taxon>Bacilli</taxon>
        <taxon>Bacillales</taxon>
        <taxon>Paenibacillaceae</taxon>
        <taxon>Paenibacillus</taxon>
    </lineage>
</organism>
<evidence type="ECO:0000313" key="3">
    <source>
        <dbReference type="EMBL" id="GIO67783.1"/>
    </source>
</evidence>
<dbReference type="InterPro" id="IPR038765">
    <property type="entry name" value="Papain-like_cys_pep_sf"/>
</dbReference>
<gene>
    <name evidence="3" type="ORF">J21TS3_26040</name>
</gene>
<evidence type="ECO:0000313" key="4">
    <source>
        <dbReference type="Proteomes" id="UP000680638"/>
    </source>
</evidence>
<feature type="transmembrane region" description="Helical" evidence="1">
    <location>
        <begin position="119"/>
        <end position="139"/>
    </location>
</feature>
<dbReference type="InterPro" id="IPR021878">
    <property type="entry name" value="TgpA_N"/>
</dbReference>
<dbReference type="Pfam" id="PF11992">
    <property type="entry name" value="TgpA_N"/>
    <property type="match status" value="1"/>
</dbReference>
<name>A0ABQ4LXB9_9BACL</name>
<dbReference type="SUPFAM" id="SSF54001">
    <property type="entry name" value="Cysteine proteinases"/>
    <property type="match status" value="1"/>
</dbReference>
<dbReference type="Proteomes" id="UP000680638">
    <property type="component" value="Unassembled WGS sequence"/>
</dbReference>
<accession>A0ABQ4LXB9</accession>
<dbReference type="EMBL" id="BORW01000011">
    <property type="protein sequence ID" value="GIO67783.1"/>
    <property type="molecule type" value="Genomic_DNA"/>
</dbReference>
<proteinExistence type="predicted"/>
<feature type="transmembrane region" description="Helical" evidence="1">
    <location>
        <begin position="12"/>
        <end position="29"/>
    </location>
</feature>
<keyword evidence="1" id="KW-0472">Membrane</keyword>
<dbReference type="PANTHER" id="PTHR42736">
    <property type="entry name" value="PROTEIN-GLUTAMINE GAMMA-GLUTAMYLTRANSFERASE"/>
    <property type="match status" value="1"/>
</dbReference>
<evidence type="ECO:0000256" key="1">
    <source>
        <dbReference type="SAM" id="Phobius"/>
    </source>
</evidence>
<dbReference type="InterPro" id="IPR052901">
    <property type="entry name" value="Bact_TGase-like"/>
</dbReference>
<comment type="caution">
    <text evidence="3">The sequence shown here is derived from an EMBL/GenBank/DDBJ whole genome shotgun (WGS) entry which is preliminary data.</text>
</comment>
<keyword evidence="4" id="KW-1185">Reference proteome</keyword>